<dbReference type="Proteomes" id="UP001596055">
    <property type="component" value="Unassembled WGS sequence"/>
</dbReference>
<dbReference type="EMBL" id="JBHSNL010000001">
    <property type="protein sequence ID" value="MFC5544908.1"/>
    <property type="molecule type" value="Genomic_DNA"/>
</dbReference>
<keyword evidence="2" id="KW-0378">Hydrolase</keyword>
<protein>
    <submittedName>
        <fullName evidence="2">SGNH/GDSL hydrolase family protein</fullName>
    </submittedName>
</protein>
<evidence type="ECO:0000313" key="3">
    <source>
        <dbReference type="Proteomes" id="UP001596055"/>
    </source>
</evidence>
<evidence type="ECO:0000313" key="2">
    <source>
        <dbReference type="EMBL" id="MFC5544908.1"/>
    </source>
</evidence>
<name>A0ABW0RJW7_9GAMM</name>
<gene>
    <name evidence="2" type="ORF">ACFPQA_07585</name>
</gene>
<accession>A0ABW0RJW7</accession>
<organism evidence="2 3">
    <name type="scientific">Marinobacter koreensis</name>
    <dbReference type="NCBI Taxonomy" id="335974"/>
    <lineage>
        <taxon>Bacteria</taxon>
        <taxon>Pseudomonadati</taxon>
        <taxon>Pseudomonadota</taxon>
        <taxon>Gammaproteobacteria</taxon>
        <taxon>Pseudomonadales</taxon>
        <taxon>Marinobacteraceae</taxon>
        <taxon>Marinobacter</taxon>
    </lineage>
</organism>
<comment type="caution">
    <text evidence="2">The sequence shown here is derived from an EMBL/GenBank/DDBJ whole genome shotgun (WGS) entry which is preliminary data.</text>
</comment>
<proteinExistence type="predicted"/>
<evidence type="ECO:0000256" key="1">
    <source>
        <dbReference type="SAM" id="MobiDB-lite"/>
    </source>
</evidence>
<dbReference type="Gene3D" id="3.40.50.1110">
    <property type="entry name" value="SGNH hydrolase"/>
    <property type="match status" value="1"/>
</dbReference>
<sequence length="153" mass="16511">MLPPISSFVPTATEKPTIGGTRAVGSETEFDTNLPIQVNTYLQQSGQTADADALYIVIIGGNDLFDAQKIRATSVPEDSGKTRQDIRKAAEQRVTDAVLSVELQLTKLVLAGARHIVVGNGQASSTSIPPALRRNSTRSWLRRIAGLRRLCLL</sequence>
<keyword evidence="3" id="KW-1185">Reference proteome</keyword>
<dbReference type="RefSeq" id="WP_248153628.1">
    <property type="nucleotide sequence ID" value="NZ_JAKZAJ010000001.1"/>
</dbReference>
<feature type="region of interest" description="Disordered" evidence="1">
    <location>
        <begin position="1"/>
        <end position="24"/>
    </location>
</feature>
<reference evidence="3" key="1">
    <citation type="journal article" date="2019" name="Int. J. Syst. Evol. Microbiol.">
        <title>The Global Catalogue of Microorganisms (GCM) 10K type strain sequencing project: providing services to taxonomists for standard genome sequencing and annotation.</title>
        <authorList>
            <consortium name="The Broad Institute Genomics Platform"/>
            <consortium name="The Broad Institute Genome Sequencing Center for Infectious Disease"/>
            <person name="Wu L."/>
            <person name="Ma J."/>
        </authorList>
    </citation>
    <scope>NUCLEOTIDE SEQUENCE [LARGE SCALE GENOMIC DNA]</scope>
    <source>
        <strain evidence="3">CGMCC 4.1799</strain>
    </source>
</reference>
<dbReference type="InterPro" id="IPR036514">
    <property type="entry name" value="SGNH_hydro_sf"/>
</dbReference>
<dbReference type="GO" id="GO:0016787">
    <property type="term" value="F:hydrolase activity"/>
    <property type="evidence" value="ECO:0007669"/>
    <property type="project" value="UniProtKB-KW"/>
</dbReference>